<gene>
    <name evidence="1" type="ORF">SCLTRI_LOCUS5275</name>
</gene>
<dbReference type="Proteomes" id="UP000624404">
    <property type="component" value="Unassembled WGS sequence"/>
</dbReference>
<reference evidence="1" key="1">
    <citation type="submission" date="2020-10" db="EMBL/GenBank/DDBJ databases">
        <authorList>
            <person name="Kusch S."/>
        </authorList>
    </citation>
    <scope>NUCLEOTIDE SEQUENCE</scope>
    <source>
        <strain evidence="1">SwB9</strain>
    </source>
</reference>
<proteinExistence type="predicted"/>
<organism evidence="1 2">
    <name type="scientific">Sclerotinia trifoliorum</name>
    <dbReference type="NCBI Taxonomy" id="28548"/>
    <lineage>
        <taxon>Eukaryota</taxon>
        <taxon>Fungi</taxon>
        <taxon>Dikarya</taxon>
        <taxon>Ascomycota</taxon>
        <taxon>Pezizomycotina</taxon>
        <taxon>Leotiomycetes</taxon>
        <taxon>Helotiales</taxon>
        <taxon>Sclerotiniaceae</taxon>
        <taxon>Sclerotinia</taxon>
    </lineage>
</organism>
<accession>A0A8H2VVC7</accession>
<evidence type="ECO:0000313" key="1">
    <source>
        <dbReference type="EMBL" id="CAD6445484.1"/>
    </source>
</evidence>
<evidence type="ECO:0000313" key="2">
    <source>
        <dbReference type="Proteomes" id="UP000624404"/>
    </source>
</evidence>
<protein>
    <submittedName>
        <fullName evidence="1">874adc70-9c44-4efc-a8f1-00a44a5d3e66-CDS</fullName>
    </submittedName>
</protein>
<dbReference type="EMBL" id="CAJHIA010000015">
    <property type="protein sequence ID" value="CAD6445484.1"/>
    <property type="molecule type" value="Genomic_DNA"/>
</dbReference>
<keyword evidence="2" id="KW-1185">Reference proteome</keyword>
<sequence>MASNPIFTAADDAILTERKHLKPATGRRRYVSSSVMNSEITSSSSGSDDSSETSFFIIPNFLHSEETFEYLGWGPQKAAELWSRWGSIQESANDKDKDTVFEVEFLDLALGSIPNDVVEDSEDDWAIHMQDWGVGSQLINAIMDHEFSDVRQTESASYWVRDTMEIRYATLERVKEDSEARAEGITPPSIGIATSISRPSNVPGKQILFKAITKNRLLRNEGGKIRMPGLESNSPSDLRGVGGTLFYFTREFEVAKRYKGYIMRRAEDAPAVIVCLTLPNAFIEGLPPYILEFGDLWKRVLHASRSRYILSGDLGYIHRLPLVITPISHSHNRAISRLESWQQISIHNVMHIGENIAIQYVFQGSGTMLELERLGELEVV</sequence>
<dbReference type="OrthoDB" id="5429780at2759"/>
<name>A0A8H2VVC7_9HELO</name>
<dbReference type="AlphaFoldDB" id="A0A8H2VVC7"/>
<comment type="caution">
    <text evidence="1">The sequence shown here is derived from an EMBL/GenBank/DDBJ whole genome shotgun (WGS) entry which is preliminary data.</text>
</comment>